<accession>A0A0H3N4H6</accession>
<dbReference type="PANTHER" id="PTHR32120:SF11">
    <property type="entry name" value="SMALL RIBOSOMAL SUBUNIT BIOGENESIS GTPASE RSGA 1, MITOCHONDRIAL-RELATED"/>
    <property type="match status" value="1"/>
</dbReference>
<evidence type="ECO:0000256" key="3">
    <source>
        <dbReference type="ARBA" id="ARBA00022723"/>
    </source>
</evidence>
<evidence type="ECO:0000313" key="13">
    <source>
        <dbReference type="EMBL" id="CBA64629.1"/>
    </source>
</evidence>
<evidence type="ECO:0000256" key="10">
    <source>
        <dbReference type="HAMAP-Rule" id="MF_01820"/>
    </source>
</evidence>
<dbReference type="KEGG" id="cdc:CD196_2415"/>
<dbReference type="PROSITE" id="PS50936">
    <property type="entry name" value="ENGC_GTPASE"/>
    <property type="match status" value="1"/>
</dbReference>
<keyword evidence="4 10" id="KW-0699">rRNA-binding</keyword>
<feature type="binding site" evidence="10">
    <location>
        <position position="272"/>
    </location>
    <ligand>
        <name>Zn(2+)</name>
        <dbReference type="ChEBI" id="CHEBI:29105"/>
    </ligand>
</feature>
<keyword evidence="1 10" id="KW-0963">Cytoplasm</keyword>
<feature type="binding site" evidence="10">
    <location>
        <position position="258"/>
    </location>
    <ligand>
        <name>Zn(2+)</name>
        <dbReference type="ChEBI" id="CHEBI:29105"/>
    </ligand>
</feature>
<dbReference type="InterPro" id="IPR030378">
    <property type="entry name" value="G_CP_dom"/>
</dbReference>
<organism evidence="13 14">
    <name type="scientific">Clostridioides difficile (strain CD196)</name>
    <name type="common">Peptoclostridium difficile</name>
    <dbReference type="NCBI Taxonomy" id="645462"/>
    <lineage>
        <taxon>Bacteria</taxon>
        <taxon>Bacillati</taxon>
        <taxon>Bacillota</taxon>
        <taxon>Clostridia</taxon>
        <taxon>Peptostreptococcales</taxon>
        <taxon>Peptostreptococcaceae</taxon>
        <taxon>Clostridioides</taxon>
    </lineage>
</organism>
<evidence type="ECO:0000256" key="9">
    <source>
        <dbReference type="ARBA" id="ARBA00023134"/>
    </source>
</evidence>
<dbReference type="NCBIfam" id="TIGR00157">
    <property type="entry name" value="ribosome small subunit-dependent GTPase A"/>
    <property type="match status" value="1"/>
</dbReference>
<keyword evidence="3 10" id="KW-0479">Metal-binding</keyword>
<dbReference type="HAMAP" id="MF_01820">
    <property type="entry name" value="GTPase_RsgA"/>
    <property type="match status" value="1"/>
</dbReference>
<comment type="cofactor">
    <cofactor evidence="10">
        <name>Zn(2+)</name>
        <dbReference type="ChEBI" id="CHEBI:29105"/>
    </cofactor>
    <text evidence="10">Binds 1 zinc ion per subunit.</text>
</comment>
<dbReference type="EMBL" id="FN538970">
    <property type="protein sequence ID" value="CBA64629.1"/>
    <property type="molecule type" value="Genomic_DNA"/>
</dbReference>
<evidence type="ECO:0000259" key="11">
    <source>
        <dbReference type="PROSITE" id="PS50936"/>
    </source>
</evidence>
<dbReference type="GO" id="GO:0003924">
    <property type="term" value="F:GTPase activity"/>
    <property type="evidence" value="ECO:0007669"/>
    <property type="project" value="UniProtKB-UniRule"/>
</dbReference>
<dbReference type="GO" id="GO:0042274">
    <property type="term" value="P:ribosomal small subunit biogenesis"/>
    <property type="evidence" value="ECO:0007669"/>
    <property type="project" value="UniProtKB-UniRule"/>
</dbReference>
<comment type="function">
    <text evidence="10">One of several proteins that assist in the late maturation steps of the functional core of the 30S ribosomal subunit. Helps release RbfA from mature subunits. May play a role in the assembly of ribosomal proteins into the subunit. Circularly permuted GTPase that catalyzes slow GTP hydrolysis, GTPase activity is stimulated by the 30S ribosomal subunit.</text>
</comment>
<sequence>MCLYKFYKGRHLMLEGKIIKGISGFYYVDTYNGIYECKARGIFRKQKITPLVGDRVKISIVDEDEKKGILEEIDSRDTELIRPPIANVDKALIVFAIKNPKPNLSLLDRFIVLAEKENLETVIILTKADLDDNDTLETVKNIYELSGYKVIPVSNITKLNIDKVKEELKENVVVFAGPSGVGKSSLLNEIDENFKLQTGVVSDKIKRGKHTTRHAELLKLEFGGMVADTPGFSSLALEDIEEVELKDYFIEFDKFNDCKFGSKCIHENEPNCAIKEAVTNGEISKERYDSYIQLLHEIRQNNSRRY</sequence>
<evidence type="ECO:0000256" key="1">
    <source>
        <dbReference type="ARBA" id="ARBA00022490"/>
    </source>
</evidence>
<dbReference type="InterPro" id="IPR031944">
    <property type="entry name" value="RsgA_N"/>
</dbReference>
<dbReference type="Proteomes" id="UP000002068">
    <property type="component" value="Chromosome"/>
</dbReference>
<dbReference type="InterPro" id="IPR010914">
    <property type="entry name" value="RsgA_GTPase_dom"/>
</dbReference>
<evidence type="ECO:0000256" key="2">
    <source>
        <dbReference type="ARBA" id="ARBA00022517"/>
    </source>
</evidence>
<dbReference type="Gene3D" id="2.40.50.140">
    <property type="entry name" value="Nucleic acid-binding proteins"/>
    <property type="match status" value="1"/>
</dbReference>
<dbReference type="GO" id="GO:0019843">
    <property type="term" value="F:rRNA binding"/>
    <property type="evidence" value="ECO:0007669"/>
    <property type="project" value="UniProtKB-KW"/>
</dbReference>
<feature type="binding site" evidence="10">
    <location>
        <position position="266"/>
    </location>
    <ligand>
        <name>Zn(2+)</name>
        <dbReference type="ChEBI" id="CHEBI:29105"/>
    </ligand>
</feature>
<dbReference type="Pfam" id="PF16745">
    <property type="entry name" value="RsgA_N"/>
    <property type="match status" value="1"/>
</dbReference>
<evidence type="ECO:0000256" key="4">
    <source>
        <dbReference type="ARBA" id="ARBA00022730"/>
    </source>
</evidence>
<keyword evidence="7 10" id="KW-0862">Zinc</keyword>
<evidence type="ECO:0000256" key="7">
    <source>
        <dbReference type="ARBA" id="ARBA00022833"/>
    </source>
</evidence>
<keyword evidence="9 10" id="KW-0342">GTP-binding</keyword>
<dbReference type="AlphaFoldDB" id="A0A0H3N4H6"/>
<dbReference type="HOGENOM" id="CLU_033617_2_1_9"/>
<evidence type="ECO:0000313" key="14">
    <source>
        <dbReference type="Proteomes" id="UP000002068"/>
    </source>
</evidence>
<dbReference type="Gene3D" id="1.10.40.50">
    <property type="entry name" value="Probable gtpase engc, domain 3"/>
    <property type="match status" value="1"/>
</dbReference>
<dbReference type="InterPro" id="IPR004881">
    <property type="entry name" value="Ribosome_biogen_GTPase_RsgA"/>
</dbReference>
<keyword evidence="2 10" id="KW-0690">Ribosome biogenesis</keyword>
<feature type="domain" description="EngC GTPase" evidence="11">
    <location>
        <begin position="86"/>
        <end position="233"/>
    </location>
</feature>
<protein>
    <recommendedName>
        <fullName evidence="10">Small ribosomal subunit biogenesis GTPase RsgA</fullName>
        <ecNumber evidence="10">3.6.1.-</ecNumber>
    </recommendedName>
</protein>
<dbReference type="PROSITE" id="PS51721">
    <property type="entry name" value="G_CP"/>
    <property type="match status" value="1"/>
</dbReference>
<dbReference type="CDD" id="cd01854">
    <property type="entry name" value="YjeQ_EngC"/>
    <property type="match status" value="1"/>
</dbReference>
<gene>
    <name evidence="10" type="primary">rsgA</name>
    <name evidence="13" type="ordered locus">CD196_2415</name>
</gene>
<feature type="binding site" evidence="10">
    <location>
        <begin position="126"/>
        <end position="129"/>
    </location>
    <ligand>
        <name>GTP</name>
        <dbReference type="ChEBI" id="CHEBI:37565"/>
    </ligand>
</feature>
<reference evidence="13 14" key="1">
    <citation type="journal article" date="2009" name="Genome Biol.">
        <title>Comparative genome and phenotypic analysis of Clostridium difficile 027 strains provides insight into the evolution of a hypervirulent bacterium.</title>
        <authorList>
            <person name="Stabler R.A."/>
            <person name="He M."/>
            <person name="Dawson L."/>
            <person name="Martin M."/>
            <person name="Valiente E."/>
            <person name="Corton C."/>
            <person name="Lawley T.D."/>
            <person name="Sebaihia M."/>
            <person name="Quail M.A."/>
            <person name="Rose G."/>
            <person name="Gerding D.N."/>
            <person name="Gibert M."/>
            <person name="Popoff M.R."/>
            <person name="Parkhill J."/>
            <person name="Dougan G."/>
            <person name="Wren B.W."/>
        </authorList>
    </citation>
    <scope>NUCLEOTIDE SEQUENCE [LARGE SCALE GENOMIC DNA]</scope>
    <source>
        <strain evidence="13 14">CD196</strain>
    </source>
</reference>
<dbReference type="GO" id="GO:0005525">
    <property type="term" value="F:GTP binding"/>
    <property type="evidence" value="ECO:0007669"/>
    <property type="project" value="UniProtKB-UniRule"/>
</dbReference>
<dbReference type="GO" id="GO:0046872">
    <property type="term" value="F:metal ion binding"/>
    <property type="evidence" value="ECO:0007669"/>
    <property type="project" value="UniProtKB-KW"/>
</dbReference>
<dbReference type="InterPro" id="IPR012340">
    <property type="entry name" value="NA-bd_OB-fold"/>
</dbReference>
<feature type="binding site" evidence="10">
    <location>
        <position position="264"/>
    </location>
    <ligand>
        <name>Zn(2+)</name>
        <dbReference type="ChEBI" id="CHEBI:29105"/>
    </ligand>
</feature>
<dbReference type="Gene3D" id="3.40.50.300">
    <property type="entry name" value="P-loop containing nucleotide triphosphate hydrolases"/>
    <property type="match status" value="1"/>
</dbReference>
<dbReference type="CDD" id="cd04466">
    <property type="entry name" value="S1_YloQ_GTPase"/>
    <property type="match status" value="1"/>
</dbReference>
<evidence type="ECO:0000256" key="5">
    <source>
        <dbReference type="ARBA" id="ARBA00022741"/>
    </source>
</evidence>
<keyword evidence="6 10" id="KW-0378">Hydrolase</keyword>
<proteinExistence type="inferred from homology"/>
<dbReference type="SUPFAM" id="SSF50249">
    <property type="entry name" value="Nucleic acid-binding proteins"/>
    <property type="match status" value="1"/>
</dbReference>
<comment type="subunit">
    <text evidence="10">Monomer. Associates with 30S ribosomal subunit, binds 16S rRNA.</text>
</comment>
<feature type="domain" description="CP-type G" evidence="12">
    <location>
        <begin position="77"/>
        <end position="235"/>
    </location>
</feature>
<feature type="binding site" evidence="10">
    <location>
        <begin position="177"/>
        <end position="185"/>
    </location>
    <ligand>
        <name>GTP</name>
        <dbReference type="ChEBI" id="CHEBI:37565"/>
    </ligand>
</feature>
<dbReference type="SUPFAM" id="SSF52540">
    <property type="entry name" value="P-loop containing nucleoside triphosphate hydrolases"/>
    <property type="match status" value="1"/>
</dbReference>
<dbReference type="EC" id="3.6.1.-" evidence="10"/>
<dbReference type="PANTHER" id="PTHR32120">
    <property type="entry name" value="SMALL RIBOSOMAL SUBUNIT BIOGENESIS GTPASE RSGA"/>
    <property type="match status" value="1"/>
</dbReference>
<dbReference type="InterPro" id="IPR027417">
    <property type="entry name" value="P-loop_NTPase"/>
</dbReference>
<keyword evidence="5 10" id="KW-0547">Nucleotide-binding</keyword>
<evidence type="ECO:0000256" key="6">
    <source>
        <dbReference type="ARBA" id="ARBA00022801"/>
    </source>
</evidence>
<name>A0A0H3N4H6_CLODC</name>
<keyword evidence="8 10" id="KW-0694">RNA-binding</keyword>
<evidence type="ECO:0000256" key="8">
    <source>
        <dbReference type="ARBA" id="ARBA00022884"/>
    </source>
</evidence>
<comment type="subcellular location">
    <subcellularLocation>
        <location evidence="10">Cytoplasm</location>
    </subcellularLocation>
</comment>
<dbReference type="GO" id="GO:0005737">
    <property type="term" value="C:cytoplasm"/>
    <property type="evidence" value="ECO:0007669"/>
    <property type="project" value="UniProtKB-SubCell"/>
</dbReference>
<dbReference type="Pfam" id="PF03193">
    <property type="entry name" value="RsgA_GTPase"/>
    <property type="match status" value="1"/>
</dbReference>
<evidence type="ECO:0000259" key="12">
    <source>
        <dbReference type="PROSITE" id="PS51721"/>
    </source>
</evidence>
<comment type="similarity">
    <text evidence="10">Belongs to the TRAFAC class YlqF/YawG GTPase family. RsgA subfamily.</text>
</comment>